<name>A0A812NZ32_9DINO</name>
<dbReference type="EMBL" id="CAJNDS010002093">
    <property type="protein sequence ID" value="CAE7321443.1"/>
    <property type="molecule type" value="Genomic_DNA"/>
</dbReference>
<proteinExistence type="predicted"/>
<protein>
    <submittedName>
        <fullName evidence="2">Uncharacterized protein</fullName>
    </submittedName>
</protein>
<reference evidence="2" key="1">
    <citation type="submission" date="2021-02" db="EMBL/GenBank/DDBJ databases">
        <authorList>
            <person name="Dougan E. K."/>
            <person name="Rhodes N."/>
            <person name="Thang M."/>
            <person name="Chan C."/>
        </authorList>
    </citation>
    <scope>NUCLEOTIDE SEQUENCE</scope>
</reference>
<gene>
    <name evidence="2" type="ORF">SNAT2548_LOCUS16843</name>
</gene>
<sequence length="183" mass="21197">MGCESSSSQSSATSRSSPSCSHSGLQMPWAVGWWGRKQNWLRLLWSGLWDPRYVRISFVYLEGWHRFVEHHLSDGSILQTEKHGDGVVTWTENPDFERRTLAKRFKIMKCTGGFGPYVSQLKRRSLDHHGFYSLSSANCGDYALSQTSGWDRCEHKSDWQSSDIPRLVRLRHRSEREEVFEAL</sequence>
<dbReference type="AlphaFoldDB" id="A0A812NZ32"/>
<keyword evidence="3" id="KW-1185">Reference proteome</keyword>
<evidence type="ECO:0000313" key="3">
    <source>
        <dbReference type="Proteomes" id="UP000604046"/>
    </source>
</evidence>
<dbReference type="Proteomes" id="UP000604046">
    <property type="component" value="Unassembled WGS sequence"/>
</dbReference>
<feature type="region of interest" description="Disordered" evidence="1">
    <location>
        <begin position="1"/>
        <end position="23"/>
    </location>
</feature>
<comment type="caution">
    <text evidence="2">The sequence shown here is derived from an EMBL/GenBank/DDBJ whole genome shotgun (WGS) entry which is preliminary data.</text>
</comment>
<evidence type="ECO:0000256" key="1">
    <source>
        <dbReference type="SAM" id="MobiDB-lite"/>
    </source>
</evidence>
<accession>A0A812NZ32</accession>
<dbReference type="OrthoDB" id="10597515at2759"/>
<evidence type="ECO:0000313" key="2">
    <source>
        <dbReference type="EMBL" id="CAE7321443.1"/>
    </source>
</evidence>
<organism evidence="2 3">
    <name type="scientific">Symbiodinium natans</name>
    <dbReference type="NCBI Taxonomy" id="878477"/>
    <lineage>
        <taxon>Eukaryota</taxon>
        <taxon>Sar</taxon>
        <taxon>Alveolata</taxon>
        <taxon>Dinophyceae</taxon>
        <taxon>Suessiales</taxon>
        <taxon>Symbiodiniaceae</taxon>
        <taxon>Symbiodinium</taxon>
    </lineage>
</organism>